<dbReference type="Proteomes" id="UP000006860">
    <property type="component" value="Chromosome"/>
</dbReference>
<dbReference type="GO" id="GO:0106141">
    <property type="term" value="F:flavin prenyltransferase activity"/>
    <property type="evidence" value="ECO:0007669"/>
    <property type="project" value="UniProtKB-EC"/>
</dbReference>
<dbReference type="Gene3D" id="3.40.50.1950">
    <property type="entry name" value="Flavin prenyltransferase-like"/>
    <property type="match status" value="1"/>
</dbReference>
<dbReference type="InterPro" id="IPR003382">
    <property type="entry name" value="Flavoprotein"/>
</dbReference>
<keyword evidence="10" id="KW-1185">Reference proteome</keyword>
<comment type="function">
    <text evidence="7">Flavin prenyltransferase that catalyzes the synthesis of the prenylated FMN cofactor (prenyl-FMN) for 4-hydroxy-3-polyprenylbenzoic acid decarboxylase UbiD. The prenyltransferase is metal-independent and links a dimethylallyl moiety from dimethylallyl monophosphate (DMAP) to the flavin N5 and C6 atoms of FMN.</text>
</comment>
<sequence>MTDTKKIVVAVSGASGAAYSRRLVGVLLAAGRDVHLTMSHAAVQVFAQELKTAVDLNAFRLEDFLGPEFENLDAIPATERGEFRYYEQRNFNAGMASGSFKTDGMVICPCSMGTLGSLANGLSANLIHRAADVHLKERRKLVLVPRETPLSSIQLENMKRLVDAGAVVLPAMPGFYHDPTSIDDLVNFVVVRICDHLGVETDLMKRWGSDD</sequence>
<keyword evidence="2 7" id="KW-0285">Flavoprotein</keyword>
<feature type="binding site" evidence="7">
    <location>
        <position position="146"/>
    </location>
    <ligand>
        <name>FMN</name>
        <dbReference type="ChEBI" id="CHEBI:58210"/>
    </ligand>
</feature>
<name>F0STI2_RUBBR</name>
<evidence type="ECO:0000256" key="6">
    <source>
        <dbReference type="ARBA" id="ARBA00060793"/>
    </source>
</evidence>
<accession>F0STI2</accession>
<dbReference type="FunFam" id="3.40.50.1950:FF:000001">
    <property type="entry name" value="Flavin prenyltransferase UbiX"/>
    <property type="match status" value="1"/>
</dbReference>
<gene>
    <name evidence="7" type="primary">ubiX</name>
    <name evidence="9" type="ordered locus">Plabr_2845</name>
</gene>
<dbReference type="PANTHER" id="PTHR43374:SF1">
    <property type="entry name" value="FLAVIN PRENYLTRANSFERASE PAD1, MITOCHONDRIAL"/>
    <property type="match status" value="1"/>
</dbReference>
<evidence type="ECO:0000256" key="2">
    <source>
        <dbReference type="ARBA" id="ARBA00022630"/>
    </source>
</evidence>
<evidence type="ECO:0000313" key="10">
    <source>
        <dbReference type="Proteomes" id="UP000006860"/>
    </source>
</evidence>
<dbReference type="GO" id="GO:0016831">
    <property type="term" value="F:carboxy-lyase activity"/>
    <property type="evidence" value="ECO:0007669"/>
    <property type="project" value="TreeGrafter"/>
</dbReference>
<evidence type="ECO:0000313" key="9">
    <source>
        <dbReference type="EMBL" id="ADY60444.1"/>
    </source>
</evidence>
<organism evidence="9 10">
    <name type="scientific">Rubinisphaera brasiliensis (strain ATCC 49424 / DSM 5305 / JCM 21570 / IAM 15109 / NBRC 103401 / IFAM 1448)</name>
    <name type="common">Planctomyces brasiliensis</name>
    <dbReference type="NCBI Taxonomy" id="756272"/>
    <lineage>
        <taxon>Bacteria</taxon>
        <taxon>Pseudomonadati</taxon>
        <taxon>Planctomycetota</taxon>
        <taxon>Planctomycetia</taxon>
        <taxon>Planctomycetales</taxon>
        <taxon>Planctomycetaceae</taxon>
        <taxon>Rubinisphaera</taxon>
    </lineage>
</organism>
<dbReference type="InterPro" id="IPR004507">
    <property type="entry name" value="UbiX-like"/>
</dbReference>
<comment type="catalytic activity">
    <reaction evidence="5 7">
        <text>dimethylallyl phosphate + FMNH2 = prenylated FMNH2 + phosphate</text>
        <dbReference type="Rhea" id="RHEA:37743"/>
        <dbReference type="ChEBI" id="CHEBI:43474"/>
        <dbReference type="ChEBI" id="CHEBI:57618"/>
        <dbReference type="ChEBI" id="CHEBI:87467"/>
        <dbReference type="ChEBI" id="CHEBI:88052"/>
        <dbReference type="EC" id="2.5.1.129"/>
    </reaction>
</comment>
<feature type="binding site" evidence="7">
    <location>
        <position position="176"/>
    </location>
    <ligand>
        <name>dimethylallyl phosphate</name>
        <dbReference type="ChEBI" id="CHEBI:88052"/>
    </ligand>
</feature>
<proteinExistence type="inferred from homology"/>
<dbReference type="OrthoDB" id="9781577at2"/>
<dbReference type="NCBIfam" id="NF004685">
    <property type="entry name" value="PRK06029.1"/>
    <property type="match status" value="1"/>
</dbReference>
<comment type="similarity">
    <text evidence="6 7">Belongs to the UbiX/PAD1 family.</text>
</comment>
<dbReference type="InterPro" id="IPR036551">
    <property type="entry name" value="Flavin_trans-like"/>
</dbReference>
<comment type="caution">
    <text evidence="7">Lacks conserved residue(s) required for the propagation of feature annotation.</text>
</comment>
<dbReference type="NCBIfam" id="TIGR00421">
    <property type="entry name" value="ubiX_pad"/>
    <property type="match status" value="1"/>
</dbReference>
<protein>
    <recommendedName>
        <fullName evidence="7">Flavin prenyltransferase UbiX</fullName>
        <ecNumber evidence="7">2.5.1.129</ecNumber>
    </recommendedName>
</protein>
<dbReference type="PANTHER" id="PTHR43374">
    <property type="entry name" value="FLAVIN PRENYLTRANSFERASE"/>
    <property type="match status" value="1"/>
</dbReference>
<dbReference type="STRING" id="756272.Plabr_2845"/>
<evidence type="ECO:0000256" key="7">
    <source>
        <dbReference type="HAMAP-Rule" id="MF_01984"/>
    </source>
</evidence>
<keyword evidence="1 7" id="KW-0637">Prenyltransferase</keyword>
<evidence type="ECO:0000256" key="3">
    <source>
        <dbReference type="ARBA" id="ARBA00022643"/>
    </source>
</evidence>
<dbReference type="SUPFAM" id="SSF52507">
    <property type="entry name" value="Homo-oligomeric flavin-containing Cys decarboxylases, HFCD"/>
    <property type="match status" value="1"/>
</dbReference>
<dbReference type="EC" id="2.5.1.129" evidence="7"/>
<feature type="binding site" evidence="7">
    <location>
        <position position="39"/>
    </location>
    <ligand>
        <name>FMN</name>
        <dbReference type="ChEBI" id="CHEBI:58210"/>
    </ligand>
</feature>
<feature type="binding site" evidence="7">
    <location>
        <begin position="111"/>
        <end position="114"/>
    </location>
    <ligand>
        <name>FMN</name>
        <dbReference type="ChEBI" id="CHEBI:58210"/>
    </ligand>
</feature>
<dbReference type="KEGG" id="pbs:Plabr_2845"/>
<evidence type="ECO:0000256" key="4">
    <source>
        <dbReference type="ARBA" id="ARBA00022679"/>
    </source>
</evidence>
<dbReference type="HOGENOM" id="CLU_074522_0_1_0"/>
<dbReference type="RefSeq" id="WP_013629166.1">
    <property type="nucleotide sequence ID" value="NC_015174.1"/>
</dbReference>
<keyword evidence="3 7" id="KW-0288">FMN</keyword>
<evidence type="ECO:0000256" key="1">
    <source>
        <dbReference type="ARBA" id="ARBA00022602"/>
    </source>
</evidence>
<dbReference type="AlphaFoldDB" id="F0STI2"/>
<evidence type="ECO:0000259" key="8">
    <source>
        <dbReference type="Pfam" id="PF02441"/>
    </source>
</evidence>
<evidence type="ECO:0000256" key="5">
    <source>
        <dbReference type="ARBA" id="ARBA00050612"/>
    </source>
</evidence>
<feature type="domain" description="Flavoprotein" evidence="8">
    <location>
        <begin position="5"/>
        <end position="196"/>
    </location>
</feature>
<feature type="binding site" evidence="7">
    <location>
        <position position="192"/>
    </location>
    <ligand>
        <name>dimethylallyl phosphate</name>
        <dbReference type="ChEBI" id="CHEBI:88052"/>
    </ligand>
</feature>
<keyword evidence="4 7" id="KW-0808">Transferase</keyword>
<reference evidence="10" key="1">
    <citation type="submission" date="2011-02" db="EMBL/GenBank/DDBJ databases">
        <title>The complete genome of Planctomyces brasiliensis DSM 5305.</title>
        <authorList>
            <person name="Lucas S."/>
            <person name="Copeland A."/>
            <person name="Lapidus A."/>
            <person name="Bruce D."/>
            <person name="Goodwin L."/>
            <person name="Pitluck S."/>
            <person name="Kyrpides N."/>
            <person name="Mavromatis K."/>
            <person name="Pagani I."/>
            <person name="Ivanova N."/>
            <person name="Ovchinnikova G."/>
            <person name="Lu M."/>
            <person name="Detter J.C."/>
            <person name="Han C."/>
            <person name="Land M."/>
            <person name="Hauser L."/>
            <person name="Markowitz V."/>
            <person name="Cheng J.-F."/>
            <person name="Hugenholtz P."/>
            <person name="Woyke T."/>
            <person name="Wu D."/>
            <person name="Tindall B."/>
            <person name="Pomrenke H.G."/>
            <person name="Brambilla E."/>
            <person name="Klenk H.-P."/>
            <person name="Eisen J.A."/>
        </authorList>
    </citation>
    <scope>NUCLEOTIDE SEQUENCE [LARGE SCALE GENOMIC DNA]</scope>
    <source>
        <strain evidence="10">ATCC 49424 / DSM 5305 / JCM 21570 / NBRC 103401 / IFAM 1448</strain>
    </source>
</reference>
<dbReference type="eggNOG" id="COG0163">
    <property type="taxonomic scope" value="Bacteria"/>
</dbReference>
<dbReference type="EMBL" id="CP002546">
    <property type="protein sequence ID" value="ADY60444.1"/>
    <property type="molecule type" value="Genomic_DNA"/>
</dbReference>
<dbReference type="HAMAP" id="MF_01984">
    <property type="entry name" value="ubiX_pad"/>
    <property type="match status" value="1"/>
</dbReference>
<feature type="binding site" evidence="7">
    <location>
        <begin position="13"/>
        <end position="15"/>
    </location>
    <ligand>
        <name>FMN</name>
        <dbReference type="ChEBI" id="CHEBI:58210"/>
    </ligand>
</feature>
<dbReference type="Pfam" id="PF02441">
    <property type="entry name" value="Flavoprotein"/>
    <property type="match status" value="1"/>
</dbReference>